<evidence type="ECO:0000313" key="3">
    <source>
        <dbReference type="Proteomes" id="UP000054736"/>
    </source>
</evidence>
<name>A0A0W0SN20_9GAMM</name>
<gene>
    <name evidence="2" type="ORF">Ldro_2866</name>
</gene>
<proteinExistence type="predicted"/>
<evidence type="ECO:0000313" key="2">
    <source>
        <dbReference type="EMBL" id="KTC84702.1"/>
    </source>
</evidence>
<organism evidence="2 3">
    <name type="scientific">Legionella drozanskii LLAP-1</name>
    <dbReference type="NCBI Taxonomy" id="1212489"/>
    <lineage>
        <taxon>Bacteria</taxon>
        <taxon>Pseudomonadati</taxon>
        <taxon>Pseudomonadota</taxon>
        <taxon>Gammaproteobacteria</taxon>
        <taxon>Legionellales</taxon>
        <taxon>Legionellaceae</taxon>
        <taxon>Legionella</taxon>
    </lineage>
</organism>
<keyword evidence="1" id="KW-0472">Membrane</keyword>
<dbReference type="OrthoDB" id="5649212at2"/>
<feature type="transmembrane region" description="Helical" evidence="1">
    <location>
        <begin position="1058"/>
        <end position="1079"/>
    </location>
</feature>
<keyword evidence="1" id="KW-1133">Transmembrane helix</keyword>
<accession>A0A0W0SN20</accession>
<keyword evidence="3" id="KW-1185">Reference proteome</keyword>
<protein>
    <submittedName>
        <fullName evidence="2">Uncharacterized protein</fullName>
    </submittedName>
</protein>
<dbReference type="PATRIC" id="fig|1212489.4.peg.3020"/>
<dbReference type="RefSeq" id="WP_058497129.1">
    <property type="nucleotide sequence ID" value="NZ_CAAAIU010000004.1"/>
</dbReference>
<keyword evidence="1" id="KW-0812">Transmembrane</keyword>
<dbReference type="STRING" id="1212489.Ldro_2866"/>
<sequence length="1120" mass="128164">MPYLIQGKAKTVFPAFRKAQYVAPGTDKKQVEIDIPRSRFFGSLSQYRDFKSVWLDEQQSPANNYSQGNMTGGNLFLLFAGRAVPIPFFNRDETEEEQIMPQFIKICFGYFDKDNHLRGLSLSYRKDDPTKWIIGISKDPNLPPEETEVKVLTSFDPKPLCKSPCDLRSVSVNDRTLIEAIASPPLEKFIRLILTPTGEINPAAELINLFLPFVHTEDNEQLLEIFNARIAEILTSKLLKLLNDCKTKPSSQQVRKCLDPSSDLYARLSALEVGNENQVELLLLMDRIGLSAERQDLILNDKVLVKKLYRLIPGEHEALLSDYLADAEKTLILSFIIQNDHYEILTPLKETNYQDVCQKFIYLNTFDWQFPKDNFRHEVMCRLLLRYPTISEHTLGQLYETLGDQRTAQVVERVFDPVLLAEYLIQDKNESLCNKQLLELTDFFIPVLHKYEQTAQLGGNTLSKELLSVLANWFVEAKNREFLESLYYCSSAEQLKAALILDELGFERLATYLVNPAVVSAVNLLASCQLESTIRNLLGEEIFLVALGEIHRLNNSEWKTACLILLSQNLLKPIEFAQLIEAFKIYPNLAQQIVAAHEEKFFAEQIKELAFNPDLHQTASFLVSRGVKFSFEQLKQPFACQLILAVANIVRGKKLDDVIKGYLETILPVVLQFVNHEINWEEAQIRLREEKARLIYKRLQESEQDRVLSNLFLGQLQVFAIAKRCEVTPEQQLTKTKYIAKELARALELLTSKLAEDSLLNEEQKNKLYQEVITSFSALEARDHVSAETTIAAIEAFASYHLHGLVDLPFKLLLGNPSLAKAALAIQRHHLPVDSLLHFDEPLQRTVITSLINLGNMAPESQSAFQLAMQDDKEGHDFRLLLTRTTTKNQLHPYLAELLPAGIRSRRISADYANIGKNIENARLRTQAYNLDECLILINRLRALDFDDQFIEFVVRNDEKSRQLYRAILRIEEECQTIRARLKDEAKTDRTTKVKYELLLESEHHYRKDLYQAIYDALNAPKEMPTEQKLEELTVKISSAENHIKNVVEIDRAPELRMAMAIIVNILTLVFTATIANFVHQKNTGDFLFFYRPASSEALNTRHKQVLQEVATTITAAPSD</sequence>
<reference evidence="2 3" key="1">
    <citation type="submission" date="2015-11" db="EMBL/GenBank/DDBJ databases">
        <title>Genomic analysis of 38 Legionella species identifies large and diverse effector repertoires.</title>
        <authorList>
            <person name="Burstein D."/>
            <person name="Amaro F."/>
            <person name="Zusman T."/>
            <person name="Lifshitz Z."/>
            <person name="Cohen O."/>
            <person name="Gilbert J.A."/>
            <person name="Pupko T."/>
            <person name="Shuman H.A."/>
            <person name="Segal G."/>
        </authorList>
    </citation>
    <scope>NUCLEOTIDE SEQUENCE [LARGE SCALE GENOMIC DNA]</scope>
    <source>
        <strain evidence="2 3">ATCC 700990</strain>
    </source>
</reference>
<comment type="caution">
    <text evidence="2">The sequence shown here is derived from an EMBL/GenBank/DDBJ whole genome shotgun (WGS) entry which is preliminary data.</text>
</comment>
<evidence type="ECO:0000256" key="1">
    <source>
        <dbReference type="SAM" id="Phobius"/>
    </source>
</evidence>
<dbReference type="AlphaFoldDB" id="A0A0W0SN20"/>
<dbReference type="Proteomes" id="UP000054736">
    <property type="component" value="Unassembled WGS sequence"/>
</dbReference>
<dbReference type="EMBL" id="LNXY01000031">
    <property type="protein sequence ID" value="KTC84702.1"/>
    <property type="molecule type" value="Genomic_DNA"/>
</dbReference>